<dbReference type="AlphaFoldDB" id="U2SZX5"/>
<comment type="caution">
    <text evidence="1">The sequence shown here is derived from an EMBL/GenBank/DDBJ whole genome shotgun (WGS) entry which is preliminary data.</text>
</comment>
<dbReference type="GO" id="GO:0016787">
    <property type="term" value="F:hydrolase activity"/>
    <property type="evidence" value="ECO:0007669"/>
    <property type="project" value="UniProtKB-KW"/>
</dbReference>
<dbReference type="InterPro" id="IPR006439">
    <property type="entry name" value="HAD-SF_hydro_IA"/>
</dbReference>
<organism evidence="1 2">
    <name type="scientific">Olsenella profusa F0195</name>
    <dbReference type="NCBI Taxonomy" id="1125712"/>
    <lineage>
        <taxon>Bacteria</taxon>
        <taxon>Bacillati</taxon>
        <taxon>Actinomycetota</taxon>
        <taxon>Coriobacteriia</taxon>
        <taxon>Coriobacteriales</taxon>
        <taxon>Atopobiaceae</taxon>
        <taxon>Olsenella</taxon>
    </lineage>
</organism>
<accession>U2SZX5</accession>
<name>U2SZX5_9ACTN</name>
<dbReference type="STRING" id="1125712.HMPREF1316_1262"/>
<keyword evidence="2" id="KW-1185">Reference proteome</keyword>
<dbReference type="PRINTS" id="PR00413">
    <property type="entry name" value="HADHALOGNASE"/>
</dbReference>
<reference evidence="1 2" key="1">
    <citation type="submission" date="2013-08" db="EMBL/GenBank/DDBJ databases">
        <authorList>
            <person name="Durkin A.S."/>
            <person name="Haft D.R."/>
            <person name="McCorrison J."/>
            <person name="Torralba M."/>
            <person name="Gillis M."/>
            <person name="Haft D.H."/>
            <person name="Methe B."/>
            <person name="Sutton G."/>
            <person name="Nelson K.E."/>
        </authorList>
    </citation>
    <scope>NUCLEOTIDE SEQUENCE [LARGE SCALE GENOMIC DNA]</scope>
    <source>
        <strain evidence="1 2">F0195</strain>
    </source>
</reference>
<keyword evidence="1" id="KW-0378">Hydrolase</keyword>
<dbReference type="EMBL" id="AWEZ01000067">
    <property type="protein sequence ID" value="ERL06349.1"/>
    <property type="molecule type" value="Genomic_DNA"/>
</dbReference>
<sequence>MPQAALFDMDGLMLDTEPLWTCSWEPALCALGRANMPPGLPDEMRGAGPAARQEVLDRHFGARTIDQAALWERVCAHMLEVCRDGAPKKAGLIELLDHLRERGVPRAVASSSARPMIERQLAAAGMDACFDVVLSGEEVVRGKPAPDVFLEAARRLGVAPASSLVLEDSKNGVLAGAAGGFVTVLVPDLVAPDDEMLSAASFVCRDLLEVRRLLTSGIIR</sequence>
<protein>
    <submittedName>
        <fullName evidence="1">HAD hydrolase, family IA, variant 3</fullName>
    </submittedName>
</protein>
<dbReference type="InterPro" id="IPR023214">
    <property type="entry name" value="HAD_sf"/>
</dbReference>
<dbReference type="PANTHER" id="PTHR18901:SF38">
    <property type="entry name" value="PSEUDOURIDINE-5'-PHOSPHATASE"/>
    <property type="match status" value="1"/>
</dbReference>
<dbReference type="NCBIfam" id="TIGR01509">
    <property type="entry name" value="HAD-SF-IA-v3"/>
    <property type="match status" value="1"/>
</dbReference>
<dbReference type="InterPro" id="IPR036412">
    <property type="entry name" value="HAD-like_sf"/>
</dbReference>
<dbReference type="RefSeq" id="WP_021727122.1">
    <property type="nucleotide sequence ID" value="NZ_AWEZ01000067.1"/>
</dbReference>
<dbReference type="PATRIC" id="fig|1125712.3.peg.2258"/>
<dbReference type="Gene3D" id="3.40.50.1000">
    <property type="entry name" value="HAD superfamily/HAD-like"/>
    <property type="match status" value="1"/>
</dbReference>
<dbReference type="SFLD" id="SFLDG01129">
    <property type="entry name" value="C1.5:_HAD__Beta-PGM__Phosphata"/>
    <property type="match status" value="1"/>
</dbReference>
<dbReference type="Pfam" id="PF00702">
    <property type="entry name" value="Hydrolase"/>
    <property type="match status" value="1"/>
</dbReference>
<dbReference type="Gene3D" id="1.10.150.240">
    <property type="entry name" value="Putative phosphatase, domain 2"/>
    <property type="match status" value="1"/>
</dbReference>
<evidence type="ECO:0000313" key="1">
    <source>
        <dbReference type="EMBL" id="ERL06349.1"/>
    </source>
</evidence>
<proteinExistence type="predicted"/>
<dbReference type="PANTHER" id="PTHR18901">
    <property type="entry name" value="2-DEOXYGLUCOSE-6-PHOSPHATE PHOSPHATASE 2"/>
    <property type="match status" value="1"/>
</dbReference>
<dbReference type="eggNOG" id="COG0637">
    <property type="taxonomic scope" value="Bacteria"/>
</dbReference>
<dbReference type="SFLD" id="SFLDS00003">
    <property type="entry name" value="Haloacid_Dehalogenase"/>
    <property type="match status" value="1"/>
</dbReference>
<evidence type="ECO:0000313" key="2">
    <source>
        <dbReference type="Proteomes" id="UP000016638"/>
    </source>
</evidence>
<dbReference type="Proteomes" id="UP000016638">
    <property type="component" value="Unassembled WGS sequence"/>
</dbReference>
<dbReference type="InterPro" id="IPR023198">
    <property type="entry name" value="PGP-like_dom2"/>
</dbReference>
<gene>
    <name evidence="1" type="ORF">HMPREF1316_1262</name>
</gene>
<dbReference type="SUPFAM" id="SSF56784">
    <property type="entry name" value="HAD-like"/>
    <property type="match status" value="1"/>
</dbReference>